<dbReference type="InterPro" id="IPR012318">
    <property type="entry name" value="HTH_CRP"/>
</dbReference>
<keyword evidence="5" id="KW-0808">Transferase</keyword>
<dbReference type="InterPro" id="IPR018490">
    <property type="entry name" value="cNMP-bd_dom_sf"/>
</dbReference>
<dbReference type="InterPro" id="IPR036388">
    <property type="entry name" value="WH-like_DNA-bd_sf"/>
</dbReference>
<dbReference type="FunFam" id="1.10.10.10:FF:000028">
    <property type="entry name" value="Fumarate/nitrate reduction transcriptional regulator Fnr"/>
    <property type="match status" value="1"/>
</dbReference>
<dbReference type="PROSITE" id="PS51063">
    <property type="entry name" value="HTH_CRP_2"/>
    <property type="match status" value="1"/>
</dbReference>
<dbReference type="PRINTS" id="PR00034">
    <property type="entry name" value="HTHCRP"/>
</dbReference>
<dbReference type="PANTHER" id="PTHR24567:SF75">
    <property type="entry name" value="FUMARATE AND NITRATE REDUCTION REGULATORY PROTEIN"/>
    <property type="match status" value="1"/>
</dbReference>
<dbReference type="CDD" id="cd00092">
    <property type="entry name" value="HTH_CRP"/>
    <property type="match status" value="1"/>
</dbReference>
<feature type="domain" description="HTH crp-type" evidence="4">
    <location>
        <begin position="162"/>
        <end position="235"/>
    </location>
</feature>
<dbReference type="Pfam" id="PF00027">
    <property type="entry name" value="cNMP_binding"/>
    <property type="match status" value="1"/>
</dbReference>
<dbReference type="KEGG" id="hch:HCH_01717"/>
<keyword evidence="1" id="KW-0805">Transcription regulation</keyword>
<dbReference type="RefSeq" id="WP_011395637.1">
    <property type="nucleotide sequence ID" value="NC_007645.1"/>
</dbReference>
<dbReference type="Gene3D" id="1.10.10.10">
    <property type="entry name" value="Winged helix-like DNA-binding domain superfamily/Winged helix DNA-binding domain"/>
    <property type="match status" value="1"/>
</dbReference>
<name>Q2SLA9_HAHCH</name>
<evidence type="ECO:0000256" key="3">
    <source>
        <dbReference type="ARBA" id="ARBA00023163"/>
    </source>
</evidence>
<dbReference type="Proteomes" id="UP000000238">
    <property type="component" value="Chromosome"/>
</dbReference>
<keyword evidence="3" id="KW-0804">Transcription</keyword>
<evidence type="ECO:0000313" key="5">
    <source>
        <dbReference type="EMBL" id="ABC28565.1"/>
    </source>
</evidence>
<keyword evidence="2" id="KW-0238">DNA-binding</keyword>
<protein>
    <submittedName>
        <fullName evidence="5">cAMP-binding protein-catabolite gene activator and regulatory subunit of cAMP-dependent protein kinase</fullName>
    </submittedName>
</protein>
<proteinExistence type="predicted"/>
<gene>
    <name evidence="5" type="ordered locus">HCH_01717</name>
</gene>
<dbReference type="InterPro" id="IPR000595">
    <property type="entry name" value="cNMP-bd_dom"/>
</dbReference>
<dbReference type="HOGENOM" id="CLU_075053_0_2_6"/>
<dbReference type="Gene3D" id="2.60.120.10">
    <property type="entry name" value="Jelly Rolls"/>
    <property type="match status" value="1"/>
</dbReference>
<accession>Q2SLA9</accession>
<dbReference type="SUPFAM" id="SSF46785">
    <property type="entry name" value="Winged helix' DNA-binding domain"/>
    <property type="match status" value="1"/>
</dbReference>
<evidence type="ECO:0000256" key="1">
    <source>
        <dbReference type="ARBA" id="ARBA00023015"/>
    </source>
</evidence>
<dbReference type="EMBL" id="CP000155">
    <property type="protein sequence ID" value="ABC28565.1"/>
    <property type="molecule type" value="Genomic_DNA"/>
</dbReference>
<dbReference type="STRING" id="349521.HCH_01717"/>
<evidence type="ECO:0000256" key="2">
    <source>
        <dbReference type="ARBA" id="ARBA00023125"/>
    </source>
</evidence>
<sequence length="259" mass="29291">MESKHIATSSPFSLHRGCHECNLSKLCIPIAVGAEDIDRLEEIIRQGKMLNRGEYIFEQHTPFRSCFAVRSGAIKTFTVSEEGEEQVTGFYLPGEIIGLDSVSMEKYSCSAVALERTSVCEIPLEKFEDLASDIPSLQHHFFSLMSKEIQESRQLTMLLSKNSAEERIASLLLSLSTRFSRRRLSGTNFRLPMPRSDIGNYLGLAVETVSRVITRFQNNGIIKVQGREVQILQLEELQKVLRHDTKCLEHQKESAVNGR</sequence>
<dbReference type="InterPro" id="IPR014710">
    <property type="entry name" value="RmlC-like_jellyroll"/>
</dbReference>
<organism evidence="5 6">
    <name type="scientific">Hahella chejuensis (strain KCTC 2396)</name>
    <dbReference type="NCBI Taxonomy" id="349521"/>
    <lineage>
        <taxon>Bacteria</taxon>
        <taxon>Pseudomonadati</taxon>
        <taxon>Pseudomonadota</taxon>
        <taxon>Gammaproteobacteria</taxon>
        <taxon>Oceanospirillales</taxon>
        <taxon>Hahellaceae</taxon>
        <taxon>Hahella</taxon>
    </lineage>
</organism>
<dbReference type="InterPro" id="IPR050397">
    <property type="entry name" value="Env_Response_Regulators"/>
</dbReference>
<reference evidence="5 6" key="1">
    <citation type="journal article" date="2005" name="Nucleic Acids Res.">
        <title>Genomic blueprint of Hahella chejuensis, a marine microbe producing an algicidal agent.</title>
        <authorList>
            <person name="Jeong H."/>
            <person name="Yim J.H."/>
            <person name="Lee C."/>
            <person name="Choi S.-H."/>
            <person name="Park Y.K."/>
            <person name="Yoon S.H."/>
            <person name="Hur C.-G."/>
            <person name="Kang H.-Y."/>
            <person name="Kim D."/>
            <person name="Lee H.H."/>
            <person name="Park K.H."/>
            <person name="Park S.-H."/>
            <person name="Park H.-S."/>
            <person name="Lee H.K."/>
            <person name="Oh T.K."/>
            <person name="Kim J.F."/>
        </authorList>
    </citation>
    <scope>NUCLEOTIDE SEQUENCE [LARGE SCALE GENOMIC DNA]</scope>
    <source>
        <strain evidence="5 6">KCTC 2396</strain>
    </source>
</reference>
<dbReference type="GO" id="GO:0005829">
    <property type="term" value="C:cytosol"/>
    <property type="evidence" value="ECO:0007669"/>
    <property type="project" value="TreeGrafter"/>
</dbReference>
<evidence type="ECO:0000313" key="6">
    <source>
        <dbReference type="Proteomes" id="UP000000238"/>
    </source>
</evidence>
<evidence type="ECO:0000259" key="4">
    <source>
        <dbReference type="PROSITE" id="PS51063"/>
    </source>
</evidence>
<dbReference type="GO" id="GO:0003700">
    <property type="term" value="F:DNA-binding transcription factor activity"/>
    <property type="evidence" value="ECO:0007669"/>
    <property type="project" value="TreeGrafter"/>
</dbReference>
<dbReference type="eggNOG" id="COG0664">
    <property type="taxonomic scope" value="Bacteria"/>
</dbReference>
<dbReference type="InterPro" id="IPR036390">
    <property type="entry name" value="WH_DNA-bd_sf"/>
</dbReference>
<dbReference type="Pfam" id="PF13545">
    <property type="entry name" value="HTH_Crp_2"/>
    <property type="match status" value="1"/>
</dbReference>
<dbReference type="GO" id="GO:0003677">
    <property type="term" value="F:DNA binding"/>
    <property type="evidence" value="ECO:0007669"/>
    <property type="project" value="UniProtKB-KW"/>
</dbReference>
<dbReference type="PANTHER" id="PTHR24567">
    <property type="entry name" value="CRP FAMILY TRANSCRIPTIONAL REGULATORY PROTEIN"/>
    <property type="match status" value="1"/>
</dbReference>
<keyword evidence="5" id="KW-0418">Kinase</keyword>
<dbReference type="SUPFAM" id="SSF51206">
    <property type="entry name" value="cAMP-binding domain-like"/>
    <property type="match status" value="1"/>
</dbReference>
<dbReference type="SMART" id="SM00100">
    <property type="entry name" value="cNMP"/>
    <property type="match status" value="1"/>
</dbReference>
<dbReference type="CDD" id="cd00038">
    <property type="entry name" value="CAP_ED"/>
    <property type="match status" value="1"/>
</dbReference>
<dbReference type="AlphaFoldDB" id="Q2SLA9"/>
<dbReference type="GO" id="GO:0016301">
    <property type="term" value="F:kinase activity"/>
    <property type="evidence" value="ECO:0007669"/>
    <property type="project" value="UniProtKB-KW"/>
</dbReference>
<dbReference type="OrthoDB" id="7643467at2"/>
<dbReference type="SMART" id="SM00419">
    <property type="entry name" value="HTH_CRP"/>
    <property type="match status" value="1"/>
</dbReference>
<dbReference type="NCBIfam" id="NF008365">
    <property type="entry name" value="PRK11161.1"/>
    <property type="match status" value="1"/>
</dbReference>
<keyword evidence="6" id="KW-1185">Reference proteome</keyword>